<evidence type="ECO:0000256" key="4">
    <source>
        <dbReference type="ARBA" id="ARBA00022833"/>
    </source>
</evidence>
<dbReference type="KEGG" id="pspc:Strain318_002604"/>
<keyword evidence="4" id="KW-0862">Zinc</keyword>
<keyword evidence="11" id="KW-1185">Reference proteome</keyword>
<dbReference type="InterPro" id="IPR001412">
    <property type="entry name" value="aa-tRNA-synth_I_CS"/>
</dbReference>
<keyword evidence="6 7" id="KW-0030">Aminoacyl-tRNA synthetase</keyword>
<evidence type="ECO:0000256" key="3">
    <source>
        <dbReference type="ARBA" id="ARBA00022741"/>
    </source>
</evidence>
<evidence type="ECO:0000259" key="8">
    <source>
        <dbReference type="Pfam" id="PF00749"/>
    </source>
</evidence>
<dbReference type="PRINTS" id="PR00987">
    <property type="entry name" value="TRNASYNTHGLU"/>
</dbReference>
<keyword evidence="3 7" id="KW-0547">Nucleotide-binding</keyword>
<dbReference type="PANTHER" id="PTHR43311:SF1">
    <property type="entry name" value="GLUTAMYL-Q TRNA(ASP) SYNTHETASE"/>
    <property type="match status" value="1"/>
</dbReference>
<dbReference type="PROSITE" id="PS00178">
    <property type="entry name" value="AA_TRNA_LIGASE_I"/>
    <property type="match status" value="1"/>
</dbReference>
<comment type="similarity">
    <text evidence="7">Belongs to the class-I aminoacyl-tRNA synthetase family.</text>
</comment>
<evidence type="ECO:0000313" key="10">
    <source>
        <dbReference type="EMBL" id="WKW16194.1"/>
    </source>
</evidence>
<gene>
    <name evidence="9" type="ORF">Strain138_002604</name>
    <name evidence="10" type="ORF">Strain318_002604</name>
</gene>
<accession>A0AA49Q5T3</accession>
<evidence type="ECO:0000313" key="9">
    <source>
        <dbReference type="EMBL" id="WKW13287.1"/>
    </source>
</evidence>
<feature type="domain" description="Glutamyl/glutaminyl-tRNA synthetase class Ib catalytic" evidence="8">
    <location>
        <begin position="11"/>
        <end position="298"/>
    </location>
</feature>
<dbReference type="Gene3D" id="3.40.50.620">
    <property type="entry name" value="HUPs"/>
    <property type="match status" value="1"/>
</dbReference>
<keyword evidence="1 7" id="KW-0436">Ligase</keyword>
<keyword evidence="2" id="KW-0479">Metal-binding</keyword>
<dbReference type="InterPro" id="IPR014729">
    <property type="entry name" value="Rossmann-like_a/b/a_fold"/>
</dbReference>
<dbReference type="GO" id="GO:0006424">
    <property type="term" value="P:glutamyl-tRNA aminoacylation"/>
    <property type="evidence" value="ECO:0007669"/>
    <property type="project" value="TreeGrafter"/>
</dbReference>
<sequence length="313" mass="34896">MILREIPRGFTTRFAPAPTGHLHLGHIVNAVWVWGLARAYDGRVILRLEDHDRGRCRPEYEQSILDDLEWLGLDGDIAPIATFRAGSTPFRQHDNAARYARALAELETRGLAYPCTCSRSDIDRAWAEAWSREQPGIPLLEGVEPRYTGTCRHRGIAPDATPARRIVMDADDPVVFDDLRDGRQVQDPQLQCGDLLARDRLGNFTYQFCVTVDDLDQGVDLVIRGEDLLDSTGRQILLSRLLGRERAPEFLHHRLVRHPDGRKLSKSAGDTGVRELRAFGATPAAVLGRAAQLGGLPHDGAPIAATELHRLFR</sequence>
<evidence type="ECO:0000256" key="7">
    <source>
        <dbReference type="RuleBase" id="RU363037"/>
    </source>
</evidence>
<dbReference type="InterPro" id="IPR000924">
    <property type="entry name" value="Glu/Gln-tRNA-synth"/>
</dbReference>
<keyword evidence="7" id="KW-0648">Protein biosynthesis</keyword>
<reference evidence="9" key="1">
    <citation type="submission" date="2023-07" db="EMBL/GenBank/DDBJ databases">
        <authorList>
            <person name="Haufschild T."/>
            <person name="Kallscheuer N."/>
            <person name="Hammer J."/>
            <person name="Kohn T."/>
            <person name="Kabuu M."/>
            <person name="Jogler M."/>
            <person name="Wohfarth N."/>
            <person name="Heuer A."/>
            <person name="Rohde M."/>
            <person name="van Teeseling M.C.F."/>
            <person name="Jogler C."/>
        </authorList>
    </citation>
    <scope>NUCLEOTIDE SEQUENCE</scope>
    <source>
        <strain evidence="9">Strain 138</strain>
        <strain evidence="10">Strain 318</strain>
    </source>
</reference>
<evidence type="ECO:0000313" key="11">
    <source>
        <dbReference type="Proteomes" id="UP001229955"/>
    </source>
</evidence>
<evidence type="ECO:0000256" key="2">
    <source>
        <dbReference type="ARBA" id="ARBA00022723"/>
    </source>
</evidence>
<evidence type="ECO:0000256" key="1">
    <source>
        <dbReference type="ARBA" id="ARBA00022598"/>
    </source>
</evidence>
<organism evidence="9">
    <name type="scientific">Pseudogemmatithrix spongiicola</name>
    <dbReference type="NCBI Taxonomy" id="3062599"/>
    <lineage>
        <taxon>Bacteria</taxon>
        <taxon>Pseudomonadati</taxon>
        <taxon>Gemmatimonadota</taxon>
        <taxon>Gemmatimonadia</taxon>
        <taxon>Gemmatimonadales</taxon>
        <taxon>Gemmatimonadaceae</taxon>
        <taxon>Pseudogemmatithrix</taxon>
    </lineage>
</organism>
<evidence type="ECO:0000256" key="6">
    <source>
        <dbReference type="ARBA" id="ARBA00023146"/>
    </source>
</evidence>
<dbReference type="GO" id="GO:0004818">
    <property type="term" value="F:glutamate-tRNA ligase activity"/>
    <property type="evidence" value="ECO:0007669"/>
    <property type="project" value="TreeGrafter"/>
</dbReference>
<protein>
    <submittedName>
        <fullName evidence="9">Glutamate--tRNA ligase family protein</fullName>
    </submittedName>
</protein>
<accession>A0AA49K1V7</accession>
<evidence type="ECO:0000256" key="5">
    <source>
        <dbReference type="ARBA" id="ARBA00022840"/>
    </source>
</evidence>
<dbReference type="EMBL" id="CP130613">
    <property type="protein sequence ID" value="WKW16194.1"/>
    <property type="molecule type" value="Genomic_DNA"/>
</dbReference>
<dbReference type="InterPro" id="IPR049940">
    <property type="entry name" value="GluQ/Sye"/>
</dbReference>
<dbReference type="RefSeq" id="WP_367886147.1">
    <property type="nucleotide sequence ID" value="NZ_CP130612.1"/>
</dbReference>
<dbReference type="GO" id="GO:0005524">
    <property type="term" value="F:ATP binding"/>
    <property type="evidence" value="ECO:0007669"/>
    <property type="project" value="UniProtKB-KW"/>
</dbReference>
<dbReference type="SUPFAM" id="SSF52374">
    <property type="entry name" value="Nucleotidylyl transferase"/>
    <property type="match status" value="1"/>
</dbReference>
<dbReference type="Proteomes" id="UP001229955">
    <property type="component" value="Chromosome"/>
</dbReference>
<proteinExistence type="inferred from homology"/>
<dbReference type="PANTHER" id="PTHR43311">
    <property type="entry name" value="GLUTAMATE--TRNA LIGASE"/>
    <property type="match status" value="1"/>
</dbReference>
<dbReference type="GO" id="GO:0005829">
    <property type="term" value="C:cytosol"/>
    <property type="evidence" value="ECO:0007669"/>
    <property type="project" value="TreeGrafter"/>
</dbReference>
<dbReference type="AlphaFoldDB" id="A0AA49Q5T3"/>
<dbReference type="Pfam" id="PF00749">
    <property type="entry name" value="tRNA-synt_1c"/>
    <property type="match status" value="1"/>
</dbReference>
<keyword evidence="5 7" id="KW-0067">ATP-binding</keyword>
<dbReference type="EMBL" id="CP130612">
    <property type="protein sequence ID" value="WKW13287.1"/>
    <property type="molecule type" value="Genomic_DNA"/>
</dbReference>
<dbReference type="InterPro" id="IPR020058">
    <property type="entry name" value="Glu/Gln-tRNA-synth_Ib_cat-dom"/>
</dbReference>
<name>A0AA49Q5T3_9BACT</name>